<keyword evidence="4" id="KW-1185">Reference proteome</keyword>
<gene>
    <name evidence="3" type="ORF">SAMN05421766_10614</name>
</gene>
<feature type="transmembrane region" description="Helical" evidence="1">
    <location>
        <begin position="106"/>
        <end position="123"/>
    </location>
</feature>
<dbReference type="EMBL" id="FTOB01000006">
    <property type="protein sequence ID" value="SIS97546.1"/>
    <property type="molecule type" value="Genomic_DNA"/>
</dbReference>
<keyword evidence="1" id="KW-1133">Transmembrane helix</keyword>
<evidence type="ECO:0000313" key="4">
    <source>
        <dbReference type="Proteomes" id="UP000185728"/>
    </source>
</evidence>
<keyword evidence="2" id="KW-0732">Signal</keyword>
<keyword evidence="1" id="KW-0812">Transmembrane</keyword>
<evidence type="ECO:0000256" key="1">
    <source>
        <dbReference type="SAM" id="Phobius"/>
    </source>
</evidence>
<proteinExistence type="predicted"/>
<dbReference type="Proteomes" id="UP000185728">
    <property type="component" value="Unassembled WGS sequence"/>
</dbReference>
<comment type="caution">
    <text evidence="3">The sequence shown here is derived from an EMBL/GenBank/DDBJ whole genome shotgun (WGS) entry which is preliminary data.</text>
</comment>
<name>A0ABY1KZJ7_9FLAO</name>
<dbReference type="RefSeq" id="WP_139327726.1">
    <property type="nucleotide sequence ID" value="NZ_FTOB01000006.1"/>
</dbReference>
<accession>A0ABY1KZJ7</accession>
<evidence type="ECO:0000313" key="3">
    <source>
        <dbReference type="EMBL" id="SIS97546.1"/>
    </source>
</evidence>
<evidence type="ECO:0008006" key="5">
    <source>
        <dbReference type="Google" id="ProtNLM"/>
    </source>
</evidence>
<reference evidence="3 4" key="1">
    <citation type="submission" date="2017-01" db="EMBL/GenBank/DDBJ databases">
        <authorList>
            <person name="Varghese N."/>
            <person name="Submissions S."/>
        </authorList>
    </citation>
    <scope>NUCLEOTIDE SEQUENCE [LARGE SCALE GENOMIC DNA]</scope>
    <source>
        <strain evidence="3 4">DSM 2061</strain>
    </source>
</reference>
<feature type="chain" id="PRO_5046445858" description="DUF3592 domain-containing protein" evidence="2">
    <location>
        <begin position="20"/>
        <end position="131"/>
    </location>
</feature>
<sequence length="131" mass="14727">MKSILLSVLFLVSPFLLMAQEATENWVETEATILEVHNKVKAKSTRAFAMVSFTANDGNQYETQVELLAIPIFGTTKAVNDKITILYNPETPQLAKTPSKSFIESYAMYLLIGAGIIFSFFNLKKAWTKRQ</sequence>
<protein>
    <recommendedName>
        <fullName evidence="5">DUF3592 domain-containing protein</fullName>
    </recommendedName>
</protein>
<feature type="signal peptide" evidence="2">
    <location>
        <begin position="1"/>
        <end position="19"/>
    </location>
</feature>
<keyword evidence="1" id="KW-0472">Membrane</keyword>
<evidence type="ECO:0000256" key="2">
    <source>
        <dbReference type="SAM" id="SignalP"/>
    </source>
</evidence>
<organism evidence="3 4">
    <name type="scientific">Zobellia uliginosa</name>
    <dbReference type="NCBI Taxonomy" id="143224"/>
    <lineage>
        <taxon>Bacteria</taxon>
        <taxon>Pseudomonadati</taxon>
        <taxon>Bacteroidota</taxon>
        <taxon>Flavobacteriia</taxon>
        <taxon>Flavobacteriales</taxon>
        <taxon>Flavobacteriaceae</taxon>
        <taxon>Zobellia</taxon>
    </lineage>
</organism>